<dbReference type="InterPro" id="IPR027417">
    <property type="entry name" value="P-loop_NTPase"/>
</dbReference>
<accession>A0A225DGZ6</accession>
<evidence type="ECO:0000313" key="2">
    <source>
        <dbReference type="EMBL" id="OWK36646.1"/>
    </source>
</evidence>
<protein>
    <submittedName>
        <fullName evidence="2">GTPase and tRNA-U34 5-formylation enzyme TrmE</fullName>
    </submittedName>
</protein>
<dbReference type="PANTHER" id="PTHR42714">
    <property type="entry name" value="TRNA MODIFICATION GTPASE GTPBP3"/>
    <property type="match status" value="1"/>
</dbReference>
<dbReference type="InterPro" id="IPR005225">
    <property type="entry name" value="Small_GTP-bd"/>
</dbReference>
<evidence type="ECO:0000259" key="1">
    <source>
        <dbReference type="PROSITE" id="PS51709"/>
    </source>
</evidence>
<dbReference type="GO" id="GO:0005829">
    <property type="term" value="C:cytosol"/>
    <property type="evidence" value="ECO:0007669"/>
    <property type="project" value="TreeGrafter"/>
</dbReference>
<dbReference type="Pfam" id="PF10396">
    <property type="entry name" value="TrmE_N"/>
    <property type="match status" value="1"/>
</dbReference>
<dbReference type="Gene3D" id="1.20.120.430">
    <property type="entry name" value="tRNA modification GTPase MnmE domain 2"/>
    <property type="match status" value="1"/>
</dbReference>
<dbReference type="EMBL" id="NIDE01000017">
    <property type="protein sequence ID" value="OWK36646.1"/>
    <property type="molecule type" value="Genomic_DNA"/>
</dbReference>
<evidence type="ECO:0000313" key="3">
    <source>
        <dbReference type="Proteomes" id="UP000214646"/>
    </source>
</evidence>
<dbReference type="Pfam" id="PF01926">
    <property type="entry name" value="MMR_HSR1"/>
    <property type="match status" value="1"/>
</dbReference>
<dbReference type="CDD" id="cd04164">
    <property type="entry name" value="trmE"/>
    <property type="match status" value="1"/>
</dbReference>
<dbReference type="OrthoDB" id="9805918at2"/>
<dbReference type="AlphaFoldDB" id="A0A225DGZ6"/>
<dbReference type="InterPro" id="IPR018948">
    <property type="entry name" value="GTP-bd_TrmE_N"/>
</dbReference>
<dbReference type="Proteomes" id="UP000214646">
    <property type="component" value="Unassembled WGS sequence"/>
</dbReference>
<proteinExistence type="predicted"/>
<gene>
    <name evidence="2" type="ORF">FRUB_09209</name>
</gene>
<name>A0A225DGZ6_9BACT</name>
<dbReference type="GO" id="GO:0002098">
    <property type="term" value="P:tRNA wobble uridine modification"/>
    <property type="evidence" value="ECO:0007669"/>
    <property type="project" value="TreeGrafter"/>
</dbReference>
<organism evidence="2 3">
    <name type="scientific">Fimbriiglobus ruber</name>
    <dbReference type="NCBI Taxonomy" id="1908690"/>
    <lineage>
        <taxon>Bacteria</taxon>
        <taxon>Pseudomonadati</taxon>
        <taxon>Planctomycetota</taxon>
        <taxon>Planctomycetia</taxon>
        <taxon>Gemmatales</taxon>
        <taxon>Gemmataceae</taxon>
        <taxon>Fimbriiglobus</taxon>
    </lineage>
</organism>
<dbReference type="InterPro" id="IPR006073">
    <property type="entry name" value="GTP-bd"/>
</dbReference>
<feature type="domain" description="TrmE-type G" evidence="1">
    <location>
        <begin position="182"/>
        <end position="330"/>
    </location>
</feature>
<dbReference type="RefSeq" id="WP_088259627.1">
    <property type="nucleotide sequence ID" value="NZ_NIDE01000017.1"/>
</dbReference>
<dbReference type="NCBIfam" id="TIGR00231">
    <property type="entry name" value="small_GTP"/>
    <property type="match status" value="1"/>
</dbReference>
<dbReference type="Gene3D" id="3.30.1360.120">
    <property type="entry name" value="Probable tRNA modification gtpase trme, domain 1"/>
    <property type="match status" value="1"/>
</dbReference>
<keyword evidence="3" id="KW-1185">Reference proteome</keyword>
<sequence>MTTRVAQLTPAGTGAIATLAVVGPRAWAVVRGRFRPAGGKPLPEAPSLHQFWFGTLGDGAGDEVVVAVKQVEPEPRVEVHCHGGRQVVRWLTDQLVKDGCVEARWQELLELAGPFDARAVEPLTRAPTVRTASILLDQYHGAFTRAVVSILATLDRGDVAGATAGLVELHQHGSVGRHHVEPWKVVIAGPPNVGKSSLINALAGYQRSVVSPVAGTTRDIVTTVVALDGWPVELTDTAGLRATADELEAEGVERARRAFADADFVVWVMDATDPNPVRPGPADGSPLLILNKTDLPTACALSEGETPLPVSATTGAGIAELAAAIVRSLVPEPPAPGAAVPFTPWLADQMELAVTAAASGKIDTVRTILSPCLPQTS</sequence>
<dbReference type="InterPro" id="IPR031168">
    <property type="entry name" value="G_TrmE"/>
</dbReference>
<reference evidence="3" key="1">
    <citation type="submission" date="2017-06" db="EMBL/GenBank/DDBJ databases">
        <title>Genome analysis of Fimbriiglobus ruber SP5, the first member of the order Planctomycetales with confirmed chitinolytic capability.</title>
        <authorList>
            <person name="Ravin N.V."/>
            <person name="Rakitin A.L."/>
            <person name="Ivanova A.A."/>
            <person name="Beletsky A.V."/>
            <person name="Kulichevskaya I.S."/>
            <person name="Mardanov A.V."/>
            <person name="Dedysh S.N."/>
        </authorList>
    </citation>
    <scope>NUCLEOTIDE SEQUENCE [LARGE SCALE GENOMIC DNA]</scope>
    <source>
        <strain evidence="3">SP5</strain>
    </source>
</reference>
<dbReference type="Gene3D" id="3.40.50.300">
    <property type="entry name" value="P-loop containing nucleotide triphosphate hydrolases"/>
    <property type="match status" value="1"/>
</dbReference>
<dbReference type="GO" id="GO:0005525">
    <property type="term" value="F:GTP binding"/>
    <property type="evidence" value="ECO:0007669"/>
    <property type="project" value="InterPro"/>
</dbReference>
<dbReference type="GO" id="GO:0030488">
    <property type="term" value="P:tRNA methylation"/>
    <property type="evidence" value="ECO:0007669"/>
    <property type="project" value="TreeGrafter"/>
</dbReference>
<dbReference type="SUPFAM" id="SSF52540">
    <property type="entry name" value="P-loop containing nucleoside triphosphate hydrolases"/>
    <property type="match status" value="1"/>
</dbReference>
<dbReference type="SUPFAM" id="SSF103025">
    <property type="entry name" value="Folate-binding domain"/>
    <property type="match status" value="1"/>
</dbReference>
<dbReference type="PANTHER" id="PTHR42714:SF2">
    <property type="entry name" value="TRNA MODIFICATION GTPASE GTPBP3, MITOCHONDRIAL"/>
    <property type="match status" value="1"/>
</dbReference>
<comment type="caution">
    <text evidence="2">The sequence shown here is derived from an EMBL/GenBank/DDBJ whole genome shotgun (WGS) entry which is preliminary data.</text>
</comment>
<dbReference type="PROSITE" id="PS51709">
    <property type="entry name" value="G_TRME"/>
    <property type="match status" value="1"/>
</dbReference>
<dbReference type="InterPro" id="IPR027266">
    <property type="entry name" value="TrmE/GcvT-like"/>
</dbReference>
<dbReference type="InterPro" id="IPR027368">
    <property type="entry name" value="MnmE_dom2"/>
</dbReference>